<feature type="transmembrane region" description="Helical" evidence="7">
    <location>
        <begin position="84"/>
        <end position="104"/>
    </location>
</feature>
<keyword evidence="10" id="KW-1185">Reference proteome</keyword>
<gene>
    <name evidence="9" type="ORF">J2Y69_003601</name>
</gene>
<sequence>MTAPRPRLPAVSAHPHTHRASPVNHLPDRLVGHEREQDDLMRGLAALGDRGFRWFFLARALTLITGSMSSIALAFAVLEIDNNAGSLSIVLTAYTVANIVFLLLGGVVADRLPRALIIQSCYVIDILSIGAMAALMFSGSATVPLLAALASLNGASSAFVMPAMQGIIPQLTTPAHLQQANAMLSFVRSAVTIIGPVIAGVLVATAGPAWAMVVQAAGWAFAIPLLAMVRLPPPVRGERTSMVRDLHDGWREFWMRPWLWTVVLAFMVLNAVHIGAWGVAGPYIARNEPLLGIAGWGWVLSAEGAGVLVMTLILMWVPLRRPLRLGILGMALFAIPLALLGLHPAVVLVAIAAFIAGAGIEVFSTGWNVAMMENIPLDRLSRVSSYDMLGSFVAMPVGTLVFGWLISRVDPTTLLLGSAVDYATVALATVLVPSVWRMGRVPSAVER</sequence>
<feature type="transmembrane region" description="Helical" evidence="7">
    <location>
        <begin position="56"/>
        <end position="78"/>
    </location>
</feature>
<evidence type="ECO:0000256" key="7">
    <source>
        <dbReference type="SAM" id="Phobius"/>
    </source>
</evidence>
<comment type="caution">
    <text evidence="9">The sequence shown here is derived from an EMBL/GenBank/DDBJ whole genome shotgun (WGS) entry which is preliminary data.</text>
</comment>
<protein>
    <submittedName>
        <fullName evidence="9">MFS family permease</fullName>
    </submittedName>
</protein>
<dbReference type="InterPro" id="IPR036259">
    <property type="entry name" value="MFS_trans_sf"/>
</dbReference>
<evidence type="ECO:0000256" key="2">
    <source>
        <dbReference type="ARBA" id="ARBA00022475"/>
    </source>
</evidence>
<dbReference type="Gene3D" id="1.20.1250.20">
    <property type="entry name" value="MFS general substrate transporter like domains"/>
    <property type="match status" value="1"/>
</dbReference>
<dbReference type="Pfam" id="PF07690">
    <property type="entry name" value="MFS_1"/>
    <property type="match status" value="1"/>
</dbReference>
<keyword evidence="2" id="KW-1003">Cell membrane</keyword>
<dbReference type="PROSITE" id="PS50850">
    <property type="entry name" value="MFS"/>
    <property type="match status" value="1"/>
</dbReference>
<dbReference type="RefSeq" id="WP_310023287.1">
    <property type="nucleotide sequence ID" value="NZ_JAVDUM010000020.1"/>
</dbReference>
<dbReference type="SUPFAM" id="SSF103473">
    <property type="entry name" value="MFS general substrate transporter"/>
    <property type="match status" value="1"/>
</dbReference>
<organism evidence="9 10">
    <name type="scientific">Microbacterium resistens</name>
    <dbReference type="NCBI Taxonomy" id="156977"/>
    <lineage>
        <taxon>Bacteria</taxon>
        <taxon>Bacillati</taxon>
        <taxon>Actinomycetota</taxon>
        <taxon>Actinomycetes</taxon>
        <taxon>Micrococcales</taxon>
        <taxon>Microbacteriaceae</taxon>
        <taxon>Microbacterium</taxon>
    </lineage>
</organism>
<evidence type="ECO:0000256" key="6">
    <source>
        <dbReference type="SAM" id="MobiDB-lite"/>
    </source>
</evidence>
<feature type="transmembrane region" description="Helical" evidence="7">
    <location>
        <begin position="116"/>
        <end position="137"/>
    </location>
</feature>
<dbReference type="EMBL" id="JAVDUM010000020">
    <property type="protein sequence ID" value="MDR6868973.1"/>
    <property type="molecule type" value="Genomic_DNA"/>
</dbReference>
<dbReference type="InterPro" id="IPR011701">
    <property type="entry name" value="MFS"/>
</dbReference>
<feature type="transmembrane region" description="Helical" evidence="7">
    <location>
        <begin position="258"/>
        <end position="284"/>
    </location>
</feature>
<feature type="transmembrane region" description="Helical" evidence="7">
    <location>
        <begin position="388"/>
        <end position="407"/>
    </location>
</feature>
<dbReference type="CDD" id="cd06173">
    <property type="entry name" value="MFS_MefA_like"/>
    <property type="match status" value="1"/>
</dbReference>
<dbReference type="Proteomes" id="UP001259347">
    <property type="component" value="Unassembled WGS sequence"/>
</dbReference>
<feature type="domain" description="Major facilitator superfamily (MFS) profile" evidence="8">
    <location>
        <begin position="46"/>
        <end position="436"/>
    </location>
</feature>
<evidence type="ECO:0000256" key="3">
    <source>
        <dbReference type="ARBA" id="ARBA00022692"/>
    </source>
</evidence>
<comment type="subcellular location">
    <subcellularLocation>
        <location evidence="1">Cell membrane</location>
        <topology evidence="1">Multi-pass membrane protein</topology>
    </subcellularLocation>
</comment>
<evidence type="ECO:0000313" key="10">
    <source>
        <dbReference type="Proteomes" id="UP001259347"/>
    </source>
</evidence>
<feature type="transmembrane region" description="Helical" evidence="7">
    <location>
        <begin position="143"/>
        <end position="161"/>
    </location>
</feature>
<keyword evidence="3 7" id="KW-0812">Transmembrane</keyword>
<dbReference type="InterPro" id="IPR020846">
    <property type="entry name" value="MFS_dom"/>
</dbReference>
<evidence type="ECO:0000313" key="9">
    <source>
        <dbReference type="EMBL" id="MDR6868973.1"/>
    </source>
</evidence>
<feature type="transmembrane region" description="Helical" evidence="7">
    <location>
        <begin position="182"/>
        <end position="203"/>
    </location>
</feature>
<dbReference type="PANTHER" id="PTHR23513:SF11">
    <property type="entry name" value="STAPHYLOFERRIN A TRANSPORTER"/>
    <property type="match status" value="1"/>
</dbReference>
<dbReference type="PANTHER" id="PTHR23513">
    <property type="entry name" value="INTEGRAL MEMBRANE EFFLUX PROTEIN-RELATED"/>
    <property type="match status" value="1"/>
</dbReference>
<evidence type="ECO:0000259" key="8">
    <source>
        <dbReference type="PROSITE" id="PS50850"/>
    </source>
</evidence>
<evidence type="ECO:0000256" key="1">
    <source>
        <dbReference type="ARBA" id="ARBA00004651"/>
    </source>
</evidence>
<accession>A0ABU1SIZ1</accession>
<keyword evidence="5 7" id="KW-0472">Membrane</keyword>
<feature type="transmembrane region" description="Helical" evidence="7">
    <location>
        <begin position="346"/>
        <end position="367"/>
    </location>
</feature>
<evidence type="ECO:0000256" key="4">
    <source>
        <dbReference type="ARBA" id="ARBA00022989"/>
    </source>
</evidence>
<evidence type="ECO:0000256" key="5">
    <source>
        <dbReference type="ARBA" id="ARBA00023136"/>
    </source>
</evidence>
<reference evidence="9 10" key="1">
    <citation type="submission" date="2023-07" db="EMBL/GenBank/DDBJ databases">
        <title>Sorghum-associated microbial communities from plants grown in Nebraska, USA.</title>
        <authorList>
            <person name="Schachtman D."/>
        </authorList>
    </citation>
    <scope>NUCLEOTIDE SEQUENCE [LARGE SCALE GENOMIC DNA]</scope>
    <source>
        <strain evidence="9 10">2980</strain>
    </source>
</reference>
<feature type="transmembrane region" description="Helical" evidence="7">
    <location>
        <begin position="413"/>
        <end position="432"/>
    </location>
</feature>
<feature type="region of interest" description="Disordered" evidence="6">
    <location>
        <begin position="1"/>
        <end position="25"/>
    </location>
</feature>
<feature type="transmembrane region" description="Helical" evidence="7">
    <location>
        <begin position="296"/>
        <end position="316"/>
    </location>
</feature>
<keyword evidence="4 7" id="KW-1133">Transmembrane helix</keyword>
<feature type="transmembrane region" description="Helical" evidence="7">
    <location>
        <begin position="323"/>
        <end position="340"/>
    </location>
</feature>
<name>A0ABU1SIZ1_9MICO</name>
<proteinExistence type="predicted"/>
<feature type="transmembrane region" description="Helical" evidence="7">
    <location>
        <begin position="209"/>
        <end position="229"/>
    </location>
</feature>